<proteinExistence type="predicted"/>
<evidence type="ECO:0000313" key="2">
    <source>
        <dbReference type="Proteomes" id="UP001500503"/>
    </source>
</evidence>
<comment type="caution">
    <text evidence="1">The sequence shown here is derived from an EMBL/GenBank/DDBJ whole genome shotgun (WGS) entry which is preliminary data.</text>
</comment>
<protein>
    <submittedName>
        <fullName evidence="1">2-keto-4-pentenoate hydratase</fullName>
    </submittedName>
</protein>
<dbReference type="RefSeq" id="WP_345458644.1">
    <property type="nucleotide sequence ID" value="NZ_BAABHF010000010.1"/>
</dbReference>
<evidence type="ECO:0000313" key="1">
    <source>
        <dbReference type="EMBL" id="GAA4486604.1"/>
    </source>
</evidence>
<reference evidence="2" key="1">
    <citation type="journal article" date="2019" name="Int. J. Syst. Evol. Microbiol.">
        <title>The Global Catalogue of Microorganisms (GCM) 10K type strain sequencing project: providing services to taxonomists for standard genome sequencing and annotation.</title>
        <authorList>
            <consortium name="The Broad Institute Genomics Platform"/>
            <consortium name="The Broad Institute Genome Sequencing Center for Infectious Disease"/>
            <person name="Wu L."/>
            <person name="Ma J."/>
        </authorList>
    </citation>
    <scope>NUCLEOTIDE SEQUENCE [LARGE SCALE GENOMIC DNA]</scope>
    <source>
        <strain evidence="2">JCM 17933</strain>
    </source>
</reference>
<dbReference type="PANTHER" id="PTHR30143">
    <property type="entry name" value="ACID HYDRATASE"/>
    <property type="match status" value="1"/>
</dbReference>
<dbReference type="InterPro" id="IPR050772">
    <property type="entry name" value="Hydratase-Decarb/MhpD_sf"/>
</dbReference>
<dbReference type="Proteomes" id="UP001500503">
    <property type="component" value="Unassembled WGS sequence"/>
</dbReference>
<dbReference type="PANTHER" id="PTHR30143:SF0">
    <property type="entry name" value="2-KETO-4-PENTENOATE HYDRATASE"/>
    <property type="match status" value="1"/>
</dbReference>
<dbReference type="InterPro" id="IPR036663">
    <property type="entry name" value="Fumarylacetoacetase_C_sf"/>
</dbReference>
<gene>
    <name evidence="1" type="ORF">GCM10023191_013130</name>
</gene>
<dbReference type="Gene3D" id="3.90.850.10">
    <property type="entry name" value="Fumarylacetoacetase-like, C-terminal domain"/>
    <property type="match status" value="1"/>
</dbReference>
<dbReference type="SUPFAM" id="SSF56529">
    <property type="entry name" value="FAH"/>
    <property type="match status" value="1"/>
</dbReference>
<sequence length="262" mass="27356">MTVPGEVLAEAARALVAAERDRVAIPPPTETWPGLDTADAYEIQLINTRRRIAAGETVRGHKVGLTSAAMQRMLGVDQPDYGVLFASMFIEDGGKVTAADLLAPKAEIEIAFVLRNELRGPGVTVDDVLAATDHLRAAIEIVDSRVADWRITLADTVADNASSAGVVLSERRVPVGDVDLERVEGRLLKGGELVDRGPGSAVLGNPAAAVGWLANTLGERGVSLEPGHVVLPGACTRAVDVVAGDVVTADFDVLGPVTVTFG</sequence>
<name>A0ABP8PIH6_9ACTN</name>
<dbReference type="EMBL" id="BAABHF010000010">
    <property type="protein sequence ID" value="GAA4486604.1"/>
    <property type="molecule type" value="Genomic_DNA"/>
</dbReference>
<accession>A0ABP8PIH6</accession>
<keyword evidence="2" id="KW-1185">Reference proteome</keyword>
<organism evidence="1 2">
    <name type="scientific">Actinoallomurus oryzae</name>
    <dbReference type="NCBI Taxonomy" id="502180"/>
    <lineage>
        <taxon>Bacteria</taxon>
        <taxon>Bacillati</taxon>
        <taxon>Actinomycetota</taxon>
        <taxon>Actinomycetes</taxon>
        <taxon>Streptosporangiales</taxon>
        <taxon>Thermomonosporaceae</taxon>
        <taxon>Actinoallomurus</taxon>
    </lineage>
</organism>